<feature type="transmembrane region" description="Helical" evidence="2">
    <location>
        <begin position="64"/>
        <end position="85"/>
    </location>
</feature>
<dbReference type="Proteomes" id="UP001432027">
    <property type="component" value="Unassembled WGS sequence"/>
</dbReference>
<organism evidence="3 4">
    <name type="scientific">Pristionchus entomophagus</name>
    <dbReference type="NCBI Taxonomy" id="358040"/>
    <lineage>
        <taxon>Eukaryota</taxon>
        <taxon>Metazoa</taxon>
        <taxon>Ecdysozoa</taxon>
        <taxon>Nematoda</taxon>
        <taxon>Chromadorea</taxon>
        <taxon>Rhabditida</taxon>
        <taxon>Rhabditina</taxon>
        <taxon>Diplogasteromorpha</taxon>
        <taxon>Diplogasteroidea</taxon>
        <taxon>Neodiplogasteridae</taxon>
        <taxon>Pristionchus</taxon>
    </lineage>
</organism>
<name>A0AAV5UEB9_9BILA</name>
<dbReference type="EMBL" id="BTSX01000006">
    <property type="protein sequence ID" value="GMT04907.1"/>
    <property type="molecule type" value="Genomic_DNA"/>
</dbReference>
<sequence>SSSQSISNDLRMMTQSYLTSPIGLLNIISVLINIAAILCVGIKWGEDGDVYMQLIFQDRGWQTAVLIFLVASITVTAALLLIRTFASKAKIESLKKITIVSLLIAVVFLCAFASAIEIWYVVRADSSKTGLTRVVICMILSLVLFIVNLLLAMLLLCNFDHYVKTEQTTPIVNPSHPPPPALHPPIIVPLPGPRQDPPIHTIHGPLPPFTKDSHHQMVLSSGSSTPVITLPPSPPQRRRRSEEND</sequence>
<keyword evidence="2" id="KW-1133">Transmembrane helix</keyword>
<feature type="region of interest" description="Disordered" evidence="1">
    <location>
        <begin position="213"/>
        <end position="245"/>
    </location>
</feature>
<keyword evidence="4" id="KW-1185">Reference proteome</keyword>
<dbReference type="AlphaFoldDB" id="A0AAV5UEB9"/>
<evidence type="ECO:0000256" key="1">
    <source>
        <dbReference type="SAM" id="MobiDB-lite"/>
    </source>
</evidence>
<feature type="transmembrane region" description="Helical" evidence="2">
    <location>
        <begin position="21"/>
        <end position="44"/>
    </location>
</feature>
<feature type="compositionally biased region" description="Polar residues" evidence="1">
    <location>
        <begin position="218"/>
        <end position="227"/>
    </location>
</feature>
<comment type="caution">
    <text evidence="3">The sequence shown here is derived from an EMBL/GenBank/DDBJ whole genome shotgun (WGS) entry which is preliminary data.</text>
</comment>
<accession>A0AAV5UEB9</accession>
<feature type="transmembrane region" description="Helical" evidence="2">
    <location>
        <begin position="133"/>
        <end position="157"/>
    </location>
</feature>
<feature type="transmembrane region" description="Helical" evidence="2">
    <location>
        <begin position="97"/>
        <end position="121"/>
    </location>
</feature>
<evidence type="ECO:0000313" key="4">
    <source>
        <dbReference type="Proteomes" id="UP001432027"/>
    </source>
</evidence>
<feature type="non-terminal residue" evidence="3">
    <location>
        <position position="1"/>
    </location>
</feature>
<gene>
    <name evidence="3" type="ORF">PENTCL1PPCAC_27081</name>
</gene>
<keyword evidence="2" id="KW-0812">Transmembrane</keyword>
<evidence type="ECO:0000256" key="2">
    <source>
        <dbReference type="SAM" id="Phobius"/>
    </source>
</evidence>
<reference evidence="3" key="1">
    <citation type="submission" date="2023-10" db="EMBL/GenBank/DDBJ databases">
        <title>Genome assembly of Pristionchus species.</title>
        <authorList>
            <person name="Yoshida K."/>
            <person name="Sommer R.J."/>
        </authorList>
    </citation>
    <scope>NUCLEOTIDE SEQUENCE</scope>
    <source>
        <strain evidence="3">RS0144</strain>
    </source>
</reference>
<proteinExistence type="predicted"/>
<protein>
    <submittedName>
        <fullName evidence="3">Uncharacterized protein</fullName>
    </submittedName>
</protein>
<keyword evidence="2" id="KW-0472">Membrane</keyword>
<evidence type="ECO:0000313" key="3">
    <source>
        <dbReference type="EMBL" id="GMT04907.1"/>
    </source>
</evidence>